<evidence type="ECO:0000256" key="1">
    <source>
        <dbReference type="ARBA" id="ARBA00004141"/>
    </source>
</evidence>
<evidence type="ECO:0000313" key="12">
    <source>
        <dbReference type="EMBL" id="CAG9800852.1"/>
    </source>
</evidence>
<feature type="domain" description="ABC transporter" evidence="10">
    <location>
        <begin position="426"/>
        <end position="649"/>
    </location>
</feature>
<dbReference type="SMART" id="SM00382">
    <property type="entry name" value="AAA"/>
    <property type="match status" value="2"/>
</dbReference>
<feature type="transmembrane region" description="Helical" evidence="9">
    <location>
        <begin position="727"/>
        <end position="746"/>
    </location>
</feature>
<dbReference type="Gene3D" id="1.20.1560.10">
    <property type="entry name" value="ABC transporter type 1, transmembrane domain"/>
    <property type="match status" value="2"/>
</dbReference>
<keyword evidence="13" id="KW-1185">Reference proteome</keyword>
<gene>
    <name evidence="12" type="ORF">CHIRRI_LOCUS3790</name>
</gene>
<dbReference type="GO" id="GO:0016020">
    <property type="term" value="C:membrane"/>
    <property type="evidence" value="ECO:0007669"/>
    <property type="project" value="UniProtKB-SubCell"/>
</dbReference>
<evidence type="ECO:0008006" key="14">
    <source>
        <dbReference type="Google" id="ProtNLM"/>
    </source>
</evidence>
<keyword evidence="3 9" id="KW-0812">Transmembrane</keyword>
<dbReference type="FunFam" id="3.40.50.300:FF:000163">
    <property type="entry name" value="Multidrug resistance-associated protein member 4"/>
    <property type="match status" value="1"/>
</dbReference>
<comment type="subcellular location">
    <subcellularLocation>
        <location evidence="1">Membrane</location>
        <topology evidence="1">Multi-pass membrane protein</topology>
    </subcellularLocation>
</comment>
<evidence type="ECO:0000256" key="7">
    <source>
        <dbReference type="ARBA" id="ARBA00023136"/>
    </source>
</evidence>
<dbReference type="GO" id="GO:0005524">
    <property type="term" value="F:ATP binding"/>
    <property type="evidence" value="ECO:0007669"/>
    <property type="project" value="UniProtKB-KW"/>
</dbReference>
<feature type="domain" description="ABC transmembrane type-1" evidence="11">
    <location>
        <begin position="785"/>
        <end position="1043"/>
    </location>
</feature>
<dbReference type="InterPro" id="IPR050173">
    <property type="entry name" value="ABC_transporter_C-like"/>
</dbReference>
<keyword evidence="5" id="KW-0067">ATP-binding</keyword>
<dbReference type="OrthoDB" id="6500128at2759"/>
<dbReference type="InterPro" id="IPR011527">
    <property type="entry name" value="ABC1_TM_dom"/>
</dbReference>
<dbReference type="CDD" id="cd03244">
    <property type="entry name" value="ABCC_MRP_domain2"/>
    <property type="match status" value="1"/>
</dbReference>
<feature type="domain" description="ABC transmembrane type-1" evidence="11">
    <location>
        <begin position="98"/>
        <end position="377"/>
    </location>
</feature>
<evidence type="ECO:0000256" key="8">
    <source>
        <dbReference type="SAM" id="MobiDB-lite"/>
    </source>
</evidence>
<dbReference type="Pfam" id="PF00005">
    <property type="entry name" value="ABC_tran"/>
    <property type="match status" value="2"/>
</dbReference>
<evidence type="ECO:0000256" key="6">
    <source>
        <dbReference type="ARBA" id="ARBA00022989"/>
    </source>
</evidence>
<feature type="transmembrane region" description="Helical" evidence="9">
    <location>
        <begin position="886"/>
        <end position="917"/>
    </location>
</feature>
<dbReference type="GO" id="GO:0140359">
    <property type="term" value="F:ABC-type transporter activity"/>
    <property type="evidence" value="ECO:0007669"/>
    <property type="project" value="InterPro"/>
</dbReference>
<dbReference type="FunFam" id="3.40.50.300:FF:000482">
    <property type="entry name" value="Multidrug resistance-associated protein member 4"/>
    <property type="match status" value="1"/>
</dbReference>
<feature type="transmembrane region" description="Helical" evidence="9">
    <location>
        <begin position="135"/>
        <end position="157"/>
    </location>
</feature>
<evidence type="ECO:0000313" key="13">
    <source>
        <dbReference type="Proteomes" id="UP001153620"/>
    </source>
</evidence>
<dbReference type="Gene3D" id="3.40.50.300">
    <property type="entry name" value="P-loop containing nucleotide triphosphate hydrolases"/>
    <property type="match status" value="2"/>
</dbReference>
<feature type="transmembrane region" description="Helical" evidence="9">
    <location>
        <begin position="235"/>
        <end position="254"/>
    </location>
</feature>
<feature type="transmembrane region" description="Helical" evidence="9">
    <location>
        <begin position="207"/>
        <end position="229"/>
    </location>
</feature>
<evidence type="ECO:0000256" key="2">
    <source>
        <dbReference type="ARBA" id="ARBA00022448"/>
    </source>
</evidence>
<evidence type="ECO:0000256" key="5">
    <source>
        <dbReference type="ARBA" id="ARBA00022840"/>
    </source>
</evidence>
<keyword evidence="7 9" id="KW-0472">Membrane</keyword>
<dbReference type="FunFam" id="1.20.1560.10:FF:000026">
    <property type="entry name" value="Multidrug resistance-associated protein lethal(2)03659"/>
    <property type="match status" value="1"/>
</dbReference>
<dbReference type="PROSITE" id="PS00211">
    <property type="entry name" value="ABC_TRANSPORTER_1"/>
    <property type="match status" value="2"/>
</dbReference>
<feature type="transmembrane region" description="Helical" evidence="9">
    <location>
        <begin position="805"/>
        <end position="825"/>
    </location>
</feature>
<dbReference type="InterPro" id="IPR036640">
    <property type="entry name" value="ABC1_TM_sf"/>
</dbReference>
<feature type="domain" description="ABC transporter" evidence="10">
    <location>
        <begin position="1081"/>
        <end position="1315"/>
    </location>
</feature>
<name>A0A9N9RQG6_9DIPT</name>
<evidence type="ECO:0000256" key="9">
    <source>
        <dbReference type="SAM" id="Phobius"/>
    </source>
</evidence>
<evidence type="ECO:0000259" key="10">
    <source>
        <dbReference type="PROSITE" id="PS50893"/>
    </source>
</evidence>
<dbReference type="PROSITE" id="PS50893">
    <property type="entry name" value="ABC_TRANSPORTER_2"/>
    <property type="match status" value="2"/>
</dbReference>
<keyword evidence="4" id="KW-0547">Nucleotide-binding</keyword>
<reference evidence="12" key="1">
    <citation type="submission" date="2022-01" db="EMBL/GenBank/DDBJ databases">
        <authorList>
            <person name="King R."/>
        </authorList>
    </citation>
    <scope>NUCLEOTIDE SEQUENCE</scope>
</reference>
<feature type="transmembrane region" description="Helical" evidence="9">
    <location>
        <begin position="94"/>
        <end position="123"/>
    </location>
</feature>
<evidence type="ECO:0000256" key="3">
    <source>
        <dbReference type="ARBA" id="ARBA00022692"/>
    </source>
</evidence>
<feature type="transmembrane region" description="Helical" evidence="9">
    <location>
        <begin position="977"/>
        <end position="1010"/>
    </location>
</feature>
<dbReference type="InterPro" id="IPR003593">
    <property type="entry name" value="AAA+_ATPase"/>
</dbReference>
<dbReference type="CDD" id="cd03250">
    <property type="entry name" value="ABCC_MRP_domain1"/>
    <property type="match status" value="1"/>
</dbReference>
<dbReference type="InterPro" id="IPR003439">
    <property type="entry name" value="ABC_transporter-like_ATP-bd"/>
</dbReference>
<reference evidence="12" key="2">
    <citation type="submission" date="2022-10" db="EMBL/GenBank/DDBJ databases">
        <authorList>
            <consortium name="ENA_rothamsted_submissions"/>
            <consortium name="culmorum"/>
            <person name="King R."/>
        </authorList>
    </citation>
    <scope>NUCLEOTIDE SEQUENCE</scope>
</reference>
<organism evidence="12 13">
    <name type="scientific">Chironomus riparius</name>
    <dbReference type="NCBI Taxonomy" id="315576"/>
    <lineage>
        <taxon>Eukaryota</taxon>
        <taxon>Metazoa</taxon>
        <taxon>Ecdysozoa</taxon>
        <taxon>Arthropoda</taxon>
        <taxon>Hexapoda</taxon>
        <taxon>Insecta</taxon>
        <taxon>Pterygota</taxon>
        <taxon>Neoptera</taxon>
        <taxon>Endopterygota</taxon>
        <taxon>Diptera</taxon>
        <taxon>Nematocera</taxon>
        <taxon>Chironomoidea</taxon>
        <taxon>Chironomidae</taxon>
        <taxon>Chironominae</taxon>
        <taxon>Chironomus</taxon>
    </lineage>
</organism>
<dbReference type="FunFam" id="1.20.1560.10:FF:000014">
    <property type="entry name" value="Multidrug resistance-associated protein member 4"/>
    <property type="match status" value="1"/>
</dbReference>
<keyword evidence="2" id="KW-0813">Transport</keyword>
<dbReference type="InterPro" id="IPR017871">
    <property type="entry name" value="ABC_transporter-like_CS"/>
</dbReference>
<dbReference type="GO" id="GO:0016887">
    <property type="term" value="F:ATP hydrolysis activity"/>
    <property type="evidence" value="ECO:0007669"/>
    <property type="project" value="InterPro"/>
</dbReference>
<dbReference type="EMBL" id="OU895877">
    <property type="protein sequence ID" value="CAG9800852.1"/>
    <property type="molecule type" value="Genomic_DNA"/>
</dbReference>
<dbReference type="InterPro" id="IPR027417">
    <property type="entry name" value="P-loop_NTPase"/>
</dbReference>
<protein>
    <recommendedName>
        <fullName evidence="14">Multidrug resistance-associated protein lethal(2)03659</fullName>
    </recommendedName>
</protein>
<feature type="compositionally biased region" description="Basic and acidic residues" evidence="8">
    <location>
        <begin position="1060"/>
        <end position="1076"/>
    </location>
</feature>
<proteinExistence type="predicted"/>
<feature type="transmembrane region" description="Helical" evidence="9">
    <location>
        <begin position="837"/>
        <end position="855"/>
    </location>
</feature>
<dbReference type="PANTHER" id="PTHR24223:SF448">
    <property type="entry name" value="FI20146P1-RELATED"/>
    <property type="match status" value="1"/>
</dbReference>
<feature type="transmembrane region" description="Helical" evidence="9">
    <location>
        <begin position="361"/>
        <end position="381"/>
    </location>
</feature>
<dbReference type="Pfam" id="PF00664">
    <property type="entry name" value="ABC_membrane"/>
    <property type="match status" value="2"/>
</dbReference>
<keyword evidence="6 9" id="KW-1133">Transmembrane helix</keyword>
<sequence length="1342" mass="151116">MESLTKKELLAVHPREKGGVFSYLTFSWVLPLLVKGKKKVLGLEDLYQPLEQHKAINLGTKIEKAWESELGKKRAQNKSPSLMKAGLKVFGGELTVYGIFLLLIEMCLKVTSPFLLGGIIRYYANPAESSSNEPYLYAGGLILCSFLNVISAHSLMLSQLNLGLKIRIAACSLIYRKSLRLSKSALINTTSGQVVNLLSNDVGRFELITMFCHYLWVGPVETLVIGILMYNEIGISAIAGILFLLMFIPFQFYLGKKTSQLRLRIALRTDERVRLMNEIIQGIQVIKMYAWEMPFAKIISFARKKEIRSIRYASYIRGILLSFIMFSSRVSIFTSLVMYALLGNVLTAQQAFVVTAYYNVLRQTMTVFFPQAIGFLAETIVSVKRLQKFMMYEELDRDFQSAPKKNENKSECNGNGTSNILHKPGVSLEKVCAKWKGESSDLTLSNLDLRVQPTTVVAVIGKVGAGKSSLIQAILGELPTESGKIEVNGKISYASQEPWLFSSSVRQNILFGLPMDKIRYREIVKVCSLTRDFEIWPEGDKTIVGERGMSLSGGQKARINLARAIYRQADIYLLDDPLSAVDSHVGRHLFDNCIKNFLNDKIVILVTHQLQYLPTADQIVLLDNGQVQAVGTFESLRDSGFDFAKLLPEIEEKPDEDVEKIEKFQRSMSKSSNDSRVSYKRHDSISSTISLESREAEVEATKVNREEKSSEGSISWKYYIAYIKGTGGYTVGIIILIMFVLTQLLASAGDYFLTYWVSKEEERNSLKQSERTLELVSNNSTSDSILSKIIPYFFEGVVYDRSIDIYIFSALVVSTVIITLSRSFFFFSVAMRASRKLHDAMYLGITNATMLFFNLNPSGRILNRFSKDMGQIDEILPMTVVDVLQIFLSLAGIIVVVAVVNVYTLIPTVVIAILFYFMRDFYLKSSRNLKRMDATTRSPIFSHLAATLNGLSTIRAFDAETILSDEFDNHQDLNSTAFYLFLAASRAFGFWLDFVLCIYIALVIVSFFFMGNSGGNVGLAITQVMGLTGMLQWGMRQSAELENNMTAVERVVEYQSVDPEPPHESPENKKPPKDWPKSGVIKFDKLSLSYYPSMEDKVLKDLEFEIRANEKIGIVGRTGAGKSSIINALFRLSYLDGSIYIDLKETQEMGLHDLRSKISIIPQEPVLFSGTMRYNLDPFDEYNDDKLWMALEEVKLKELIKEMPSGLNTKITEGGTNFSVGQRQLVCLARAILRENKILVMDEATANVDPQTDGLIQKTIRLKFAECTVLTIAHRLNTVIDSDRILVMDAGRCVEFGTPHELLSKINEPRIFYNMLKESGKETFESLKKSAEQNDLALKKEL</sequence>
<feature type="transmembrane region" description="Helical" evidence="9">
    <location>
        <begin position="318"/>
        <end position="341"/>
    </location>
</feature>
<dbReference type="PANTHER" id="PTHR24223">
    <property type="entry name" value="ATP-BINDING CASSETTE SUB-FAMILY C"/>
    <property type="match status" value="1"/>
</dbReference>
<dbReference type="Proteomes" id="UP001153620">
    <property type="component" value="Chromosome 1"/>
</dbReference>
<accession>A0A9N9RQG6</accession>
<evidence type="ECO:0000259" key="11">
    <source>
        <dbReference type="PROSITE" id="PS50929"/>
    </source>
</evidence>
<feature type="region of interest" description="Disordered" evidence="8">
    <location>
        <begin position="1056"/>
        <end position="1076"/>
    </location>
</feature>
<dbReference type="PROSITE" id="PS50929">
    <property type="entry name" value="ABC_TM1F"/>
    <property type="match status" value="2"/>
</dbReference>
<dbReference type="SUPFAM" id="SSF52540">
    <property type="entry name" value="P-loop containing nucleoside triphosphate hydrolases"/>
    <property type="match status" value="2"/>
</dbReference>
<evidence type="ECO:0000256" key="4">
    <source>
        <dbReference type="ARBA" id="ARBA00022741"/>
    </source>
</evidence>
<dbReference type="SUPFAM" id="SSF90123">
    <property type="entry name" value="ABC transporter transmembrane region"/>
    <property type="match status" value="2"/>
</dbReference>